<dbReference type="GO" id="GO:0016020">
    <property type="term" value="C:membrane"/>
    <property type="evidence" value="ECO:0007669"/>
    <property type="project" value="UniProtKB-SubCell"/>
</dbReference>
<keyword evidence="3 5" id="KW-1133">Transmembrane helix</keyword>
<evidence type="ECO:0000259" key="6">
    <source>
        <dbReference type="PROSITE" id="PS50262"/>
    </source>
</evidence>
<dbReference type="PROSITE" id="PS50262">
    <property type="entry name" value="G_PROTEIN_RECEP_F1_2"/>
    <property type="match status" value="1"/>
</dbReference>
<comment type="caution">
    <text evidence="7">The sequence shown here is derived from an EMBL/GenBank/DDBJ whole genome shotgun (WGS) entry which is preliminary data.</text>
</comment>
<dbReference type="InterPro" id="IPR000276">
    <property type="entry name" value="GPCR_Rhodpsn"/>
</dbReference>
<dbReference type="PANTHER" id="PTHR23112:SF0">
    <property type="entry name" value="TRANSMEMBRANE PROTEIN 116"/>
    <property type="match status" value="1"/>
</dbReference>
<feature type="transmembrane region" description="Helical" evidence="5">
    <location>
        <begin position="70"/>
        <end position="94"/>
    </location>
</feature>
<dbReference type="InterPro" id="IPR017452">
    <property type="entry name" value="GPCR_Rhodpsn_7TM"/>
</dbReference>
<feature type="transmembrane region" description="Helical" evidence="5">
    <location>
        <begin position="114"/>
        <end position="140"/>
    </location>
</feature>
<evidence type="ECO:0000256" key="4">
    <source>
        <dbReference type="ARBA" id="ARBA00023136"/>
    </source>
</evidence>
<sequence length="329" mass="37330">MSTIPQYPALLIVVKSLGLLSMIASSLIIRHILKRLIGKRGNNDSASAGIWSSIRSFQVIASEITLTQSIMLCLSCGDFISSFFVPFLSTWMVPKKDTNLVWASGNVQTCTAQGYISVMFFGLSVYSNASLAVSYCLVVIHNWRDDEKQRKRIAFTLTPFICAFIFSVIPLIWQNYNYNGGFYCDISASPIGCNTWEPGIECTRGSNSLMVLLFVQLIPFMIAFLIIIVAVSFLCHAVYKQEKRMDRYALGSNQQPTRRLTNETAYQGIWYIAAFGITWIPWYCYAFDEVMGRGVHDIIDYFHLFTKPLQGLLNSMVFFRPKYLSTRAR</sequence>
<dbReference type="Pfam" id="PF00001">
    <property type="entry name" value="7tm_1"/>
    <property type="match status" value="1"/>
</dbReference>
<dbReference type="Gene3D" id="1.20.1070.10">
    <property type="entry name" value="Rhodopsin 7-helix transmembrane proteins"/>
    <property type="match status" value="1"/>
</dbReference>
<feature type="transmembrane region" description="Helical" evidence="5">
    <location>
        <begin position="213"/>
        <end position="239"/>
    </location>
</feature>
<dbReference type="GO" id="GO:0007165">
    <property type="term" value="P:signal transduction"/>
    <property type="evidence" value="ECO:0007669"/>
    <property type="project" value="UniProtKB-ARBA"/>
</dbReference>
<accession>A0ABD3NSL9</accession>
<dbReference type="CDD" id="cd00637">
    <property type="entry name" value="7tm_classA_rhodopsin-like"/>
    <property type="match status" value="1"/>
</dbReference>
<dbReference type="EMBL" id="JALLPJ020000964">
    <property type="protein sequence ID" value="KAL3778929.1"/>
    <property type="molecule type" value="Genomic_DNA"/>
</dbReference>
<evidence type="ECO:0000256" key="2">
    <source>
        <dbReference type="ARBA" id="ARBA00022692"/>
    </source>
</evidence>
<name>A0ABD3NSL9_9STRA</name>
<gene>
    <name evidence="7" type="ORF">ACHAWO_009023</name>
</gene>
<reference evidence="7 8" key="1">
    <citation type="submission" date="2024-10" db="EMBL/GenBank/DDBJ databases">
        <title>Updated reference genomes for cyclostephanoid diatoms.</title>
        <authorList>
            <person name="Roberts W.R."/>
            <person name="Alverson A.J."/>
        </authorList>
    </citation>
    <scope>NUCLEOTIDE SEQUENCE [LARGE SCALE GENOMIC DNA]</scope>
    <source>
        <strain evidence="7 8">AJA010-31</strain>
    </source>
</reference>
<evidence type="ECO:0000256" key="1">
    <source>
        <dbReference type="ARBA" id="ARBA00004141"/>
    </source>
</evidence>
<keyword evidence="4 5" id="KW-0472">Membrane</keyword>
<comment type="subcellular location">
    <subcellularLocation>
        <location evidence="1">Membrane</location>
        <topology evidence="1">Multi-pass membrane protein</topology>
    </subcellularLocation>
</comment>
<evidence type="ECO:0000313" key="8">
    <source>
        <dbReference type="Proteomes" id="UP001530400"/>
    </source>
</evidence>
<feature type="transmembrane region" description="Helical" evidence="5">
    <location>
        <begin position="152"/>
        <end position="173"/>
    </location>
</feature>
<feature type="domain" description="G-protein coupled receptors family 1 profile" evidence="6">
    <location>
        <begin position="45"/>
        <end position="318"/>
    </location>
</feature>
<evidence type="ECO:0000256" key="3">
    <source>
        <dbReference type="ARBA" id="ARBA00022989"/>
    </source>
</evidence>
<keyword evidence="8" id="KW-1185">Reference proteome</keyword>
<dbReference type="SUPFAM" id="SSF81321">
    <property type="entry name" value="Family A G protein-coupled receptor-like"/>
    <property type="match status" value="1"/>
</dbReference>
<evidence type="ECO:0000256" key="5">
    <source>
        <dbReference type="SAM" id="Phobius"/>
    </source>
</evidence>
<evidence type="ECO:0000313" key="7">
    <source>
        <dbReference type="EMBL" id="KAL3778929.1"/>
    </source>
</evidence>
<dbReference type="Proteomes" id="UP001530400">
    <property type="component" value="Unassembled WGS sequence"/>
</dbReference>
<protein>
    <recommendedName>
        <fullName evidence="6">G-protein coupled receptors family 1 profile domain-containing protein</fullName>
    </recommendedName>
</protein>
<proteinExistence type="predicted"/>
<dbReference type="AlphaFoldDB" id="A0ABD3NSL9"/>
<keyword evidence="2 5" id="KW-0812">Transmembrane</keyword>
<dbReference type="PANTHER" id="PTHR23112">
    <property type="entry name" value="G PROTEIN-COUPLED RECEPTOR 157-RELATED"/>
    <property type="match status" value="1"/>
</dbReference>
<feature type="transmembrane region" description="Helical" evidence="5">
    <location>
        <begin position="6"/>
        <end position="29"/>
    </location>
</feature>
<organism evidence="7 8">
    <name type="scientific">Cyclotella atomus</name>
    <dbReference type="NCBI Taxonomy" id="382360"/>
    <lineage>
        <taxon>Eukaryota</taxon>
        <taxon>Sar</taxon>
        <taxon>Stramenopiles</taxon>
        <taxon>Ochrophyta</taxon>
        <taxon>Bacillariophyta</taxon>
        <taxon>Coscinodiscophyceae</taxon>
        <taxon>Thalassiosirophycidae</taxon>
        <taxon>Stephanodiscales</taxon>
        <taxon>Stephanodiscaceae</taxon>
        <taxon>Cyclotella</taxon>
    </lineage>
</organism>